<organism evidence="1 2">
    <name type="scientific">Dermatophagoides pteronyssinus</name>
    <name type="common">European house dust mite</name>
    <dbReference type="NCBI Taxonomy" id="6956"/>
    <lineage>
        <taxon>Eukaryota</taxon>
        <taxon>Metazoa</taxon>
        <taxon>Ecdysozoa</taxon>
        <taxon>Arthropoda</taxon>
        <taxon>Chelicerata</taxon>
        <taxon>Arachnida</taxon>
        <taxon>Acari</taxon>
        <taxon>Acariformes</taxon>
        <taxon>Sarcoptiformes</taxon>
        <taxon>Astigmata</taxon>
        <taxon>Psoroptidia</taxon>
        <taxon>Analgoidea</taxon>
        <taxon>Pyroglyphidae</taxon>
        <taxon>Dermatophagoidinae</taxon>
        <taxon>Dermatophagoides</taxon>
    </lineage>
</organism>
<keyword evidence="2" id="KW-1185">Reference proteome</keyword>
<evidence type="ECO:0000313" key="1">
    <source>
        <dbReference type="EMBL" id="KAH9421572.1"/>
    </source>
</evidence>
<protein>
    <submittedName>
        <fullName evidence="1">Uncharacterized protein</fullName>
    </submittedName>
</protein>
<sequence length="325" mass="38882">MELNLIIVSPTFDKQGNTVIEFINNTECDTKYCYWPFENSLLFYYNITIKPDRDIYSKQIDKIFIMSDSMNSSYTYTNWFCSVDNKYNENFCPMKQSSSYNVHDGIYILTDNFKPNTYLDVIQTYSYQDNGAPTNLACIQYKAYLYDENECQKNSIQTLLNNVNQTYKKLRSLMLEMSNLFTEFIEMKINYIELFENQLKTLMKNKHYPFFCPDFIRYQNEFQQFQNKLKLENITKISQDIVHEENLKPLIDYLDEIIDYQSKQIKQLETDKKYLAINIIQKQIFLLNTQIFTLKSFDLLNGELKRAQQLITSTFLLIEELQMFI</sequence>
<comment type="caution">
    <text evidence="1">The sequence shown here is derived from an EMBL/GenBank/DDBJ whole genome shotgun (WGS) entry which is preliminary data.</text>
</comment>
<proteinExistence type="predicted"/>
<name>A0ABQ8JGL4_DERPT</name>
<reference evidence="1 2" key="1">
    <citation type="journal article" date="2018" name="J. Allergy Clin. Immunol.">
        <title>High-quality assembly of Dermatophagoides pteronyssinus genome and transcriptome reveals a wide range of novel allergens.</title>
        <authorList>
            <person name="Liu X.Y."/>
            <person name="Yang K.Y."/>
            <person name="Wang M.Q."/>
            <person name="Kwok J.S."/>
            <person name="Zeng X."/>
            <person name="Yang Z."/>
            <person name="Xiao X.J."/>
            <person name="Lau C.P."/>
            <person name="Li Y."/>
            <person name="Huang Z.M."/>
            <person name="Ba J.G."/>
            <person name="Yim A.K."/>
            <person name="Ouyang C.Y."/>
            <person name="Ngai S.M."/>
            <person name="Chan T.F."/>
            <person name="Leung E.L."/>
            <person name="Liu L."/>
            <person name="Liu Z.G."/>
            <person name="Tsui S.K."/>
        </authorList>
    </citation>
    <scope>NUCLEOTIDE SEQUENCE [LARGE SCALE GENOMIC DNA]</scope>
    <source>
        <strain evidence="1">Derp</strain>
    </source>
</reference>
<gene>
    <name evidence="1" type="ORF">DERP_008973</name>
</gene>
<reference evidence="1 2" key="2">
    <citation type="journal article" date="2022" name="Mol. Biol. Evol.">
        <title>Comparative Genomics Reveals Insights into the Divergent Evolution of Astigmatic Mites and Household Pest Adaptations.</title>
        <authorList>
            <person name="Xiong Q."/>
            <person name="Wan A.T."/>
            <person name="Liu X."/>
            <person name="Fung C.S."/>
            <person name="Xiao X."/>
            <person name="Malainual N."/>
            <person name="Hou J."/>
            <person name="Wang L."/>
            <person name="Wang M."/>
            <person name="Yang K.Y."/>
            <person name="Cui Y."/>
            <person name="Leung E.L."/>
            <person name="Nong W."/>
            <person name="Shin S.K."/>
            <person name="Au S.W."/>
            <person name="Jeong K.Y."/>
            <person name="Chew F.T."/>
            <person name="Hui J.H."/>
            <person name="Leung T.F."/>
            <person name="Tungtrongchitr A."/>
            <person name="Zhong N."/>
            <person name="Liu Z."/>
            <person name="Tsui S.K."/>
        </authorList>
    </citation>
    <scope>NUCLEOTIDE SEQUENCE [LARGE SCALE GENOMIC DNA]</scope>
    <source>
        <strain evidence="1">Derp</strain>
    </source>
</reference>
<dbReference type="EMBL" id="NJHN03000039">
    <property type="protein sequence ID" value="KAH9421572.1"/>
    <property type="molecule type" value="Genomic_DNA"/>
</dbReference>
<evidence type="ECO:0000313" key="2">
    <source>
        <dbReference type="Proteomes" id="UP000887458"/>
    </source>
</evidence>
<dbReference type="Proteomes" id="UP000887458">
    <property type="component" value="Unassembled WGS sequence"/>
</dbReference>
<accession>A0ABQ8JGL4</accession>